<evidence type="ECO:0000313" key="3">
    <source>
        <dbReference type="Proteomes" id="UP001652504"/>
    </source>
</evidence>
<keyword evidence="1" id="KW-0472">Membrane</keyword>
<dbReference type="Proteomes" id="UP001652504">
    <property type="component" value="Unassembled WGS sequence"/>
</dbReference>
<dbReference type="RefSeq" id="WP_263712617.1">
    <property type="nucleotide sequence ID" value="NZ_JAOWKX010000005.1"/>
</dbReference>
<evidence type="ECO:0000256" key="1">
    <source>
        <dbReference type="SAM" id="Phobius"/>
    </source>
</evidence>
<feature type="transmembrane region" description="Helical" evidence="1">
    <location>
        <begin position="15"/>
        <end position="35"/>
    </location>
</feature>
<reference evidence="2 3" key="1">
    <citation type="submission" date="2022-10" db="EMBL/GenBank/DDBJ databases">
        <title>Aestuariibacter sp. AA17 isolated from Montipora capitata coral fragment.</title>
        <authorList>
            <person name="Emsley S.A."/>
            <person name="Pfannmuller K.M."/>
            <person name="Loughran R.M."/>
            <person name="Shlafstein M."/>
            <person name="Papke E."/>
            <person name="Saw J.H."/>
            <person name="Ushijima B."/>
            <person name="Videau P."/>
        </authorList>
    </citation>
    <scope>NUCLEOTIDE SEQUENCE [LARGE SCALE GENOMIC DNA]</scope>
    <source>
        <strain evidence="2 3">AA17</strain>
    </source>
</reference>
<gene>
    <name evidence="2" type="ORF">OE749_11580</name>
</gene>
<feature type="transmembrane region" description="Helical" evidence="1">
    <location>
        <begin position="47"/>
        <end position="69"/>
    </location>
</feature>
<name>A0ABT3A9K8_9ALTE</name>
<keyword evidence="3" id="KW-1185">Reference proteome</keyword>
<accession>A0ABT3A9K8</accession>
<sequence length="158" mass="17656">MIETIISDTSVRSGILYYTLIALSLTVLGFIAVKVKTIPNTKKKRYMPLAVLGSVFPISFLVISVIHLITLASYVGLKPSELETVKGRYYLLERVKSGTHLLVGKRHIFVKNKTPFCKDISLYSKVGVAEGDMLSVELITKTRLGITFQCILKITKYE</sequence>
<keyword evidence="1" id="KW-0812">Transmembrane</keyword>
<proteinExistence type="predicted"/>
<protein>
    <submittedName>
        <fullName evidence="2">Uncharacterized protein</fullName>
    </submittedName>
</protein>
<organism evidence="2 3">
    <name type="scientific">Fluctibacter corallii</name>
    <dbReference type="NCBI Taxonomy" id="2984329"/>
    <lineage>
        <taxon>Bacteria</taxon>
        <taxon>Pseudomonadati</taxon>
        <taxon>Pseudomonadota</taxon>
        <taxon>Gammaproteobacteria</taxon>
        <taxon>Alteromonadales</taxon>
        <taxon>Alteromonadaceae</taxon>
        <taxon>Fluctibacter</taxon>
    </lineage>
</organism>
<keyword evidence="1" id="KW-1133">Transmembrane helix</keyword>
<comment type="caution">
    <text evidence="2">The sequence shown here is derived from an EMBL/GenBank/DDBJ whole genome shotgun (WGS) entry which is preliminary data.</text>
</comment>
<dbReference type="EMBL" id="JAOWKX010000005">
    <property type="protein sequence ID" value="MCV2885334.1"/>
    <property type="molecule type" value="Genomic_DNA"/>
</dbReference>
<evidence type="ECO:0000313" key="2">
    <source>
        <dbReference type="EMBL" id="MCV2885334.1"/>
    </source>
</evidence>